<evidence type="ECO:0000256" key="1">
    <source>
        <dbReference type="SAM" id="MobiDB-lite"/>
    </source>
</evidence>
<accession>L7FLM2</accession>
<gene>
    <name evidence="2" type="ORF">EIN_028600</name>
</gene>
<dbReference type="AlphaFoldDB" id="L7FLM2"/>
<dbReference type="RefSeq" id="XP_004253846.1">
    <property type="nucleotide sequence ID" value="XM_004253798.1"/>
</dbReference>
<protein>
    <submittedName>
        <fullName evidence="2">Uncharacterized protein</fullName>
    </submittedName>
</protein>
<sequence length="128" mass="15055">MALDDKAEAEKTAADQFDRRKKDKRPSQSTQCTIQVEQLTDEKKKNEKNLEEMDKMIKDLCRKKKDHAKTQLIKGKYKKDIAEITVRAETIEKNIQMAEQEKVKTVRDYKAASEELMRTNTELDYKQD</sequence>
<dbReference type="GeneID" id="14886051"/>
<evidence type="ECO:0000313" key="3">
    <source>
        <dbReference type="Proteomes" id="UP000014680"/>
    </source>
</evidence>
<name>L7FLM2_ENTIV</name>
<feature type="compositionally biased region" description="Basic and acidic residues" evidence="1">
    <location>
        <begin position="1"/>
        <end position="20"/>
    </location>
</feature>
<dbReference type="Proteomes" id="UP000014680">
    <property type="component" value="Unassembled WGS sequence"/>
</dbReference>
<dbReference type="KEGG" id="eiv:EIN_028600"/>
<feature type="region of interest" description="Disordered" evidence="1">
    <location>
        <begin position="1"/>
        <end position="40"/>
    </location>
</feature>
<evidence type="ECO:0000313" key="2">
    <source>
        <dbReference type="EMBL" id="ELP87075.1"/>
    </source>
</evidence>
<keyword evidence="3" id="KW-1185">Reference proteome</keyword>
<dbReference type="EMBL" id="KB206872">
    <property type="protein sequence ID" value="ELP87075.1"/>
    <property type="molecule type" value="Genomic_DNA"/>
</dbReference>
<reference evidence="2 3" key="1">
    <citation type="submission" date="2012-10" db="EMBL/GenBank/DDBJ databases">
        <authorList>
            <person name="Zafar N."/>
            <person name="Inman J."/>
            <person name="Hall N."/>
            <person name="Lorenzi H."/>
            <person name="Caler E."/>
        </authorList>
    </citation>
    <scope>NUCLEOTIDE SEQUENCE [LARGE SCALE GENOMIC DNA]</scope>
    <source>
        <strain evidence="2 3">IP1</strain>
    </source>
</reference>
<organism evidence="2 3">
    <name type="scientific">Entamoeba invadens IP1</name>
    <dbReference type="NCBI Taxonomy" id="370355"/>
    <lineage>
        <taxon>Eukaryota</taxon>
        <taxon>Amoebozoa</taxon>
        <taxon>Evosea</taxon>
        <taxon>Archamoebae</taxon>
        <taxon>Mastigamoebida</taxon>
        <taxon>Entamoebidae</taxon>
        <taxon>Entamoeba</taxon>
    </lineage>
</organism>
<proteinExistence type="predicted"/>
<feature type="compositionally biased region" description="Polar residues" evidence="1">
    <location>
        <begin position="27"/>
        <end position="38"/>
    </location>
</feature>
<dbReference type="VEuPathDB" id="AmoebaDB:EIN_028600"/>